<feature type="domain" description="HTH tetR-type" evidence="3">
    <location>
        <begin position="14"/>
        <end position="74"/>
    </location>
</feature>
<dbReference type="RefSeq" id="WP_108962922.1">
    <property type="nucleotide sequence ID" value="NZ_QEFB01000009.1"/>
</dbReference>
<dbReference type="PRINTS" id="PR00455">
    <property type="entry name" value="HTHTETR"/>
</dbReference>
<sequence>MPKITAPTVVEHRIHQRRALLDAAEAIIGDEGVAGVTPRSVGERAGLSRSSFYEYFPSRDDLLAAIAVQAFDEWVAELETATAAVPAGADRLHAYVEATMRMTADGKHSLATGLRDADLSPKSRDTIMAMHDILLAPLRTLLEEMQIPDAATTAMLVQGMINSGVQLVGHGVPAQEVTTAINEMLESGIRA</sequence>
<dbReference type="PANTHER" id="PTHR30055:SF226">
    <property type="entry name" value="HTH-TYPE TRANSCRIPTIONAL REGULATOR PKSA"/>
    <property type="match status" value="1"/>
</dbReference>
<name>A0A2U1TDC3_9MICO</name>
<organism evidence="4 5">
    <name type="scientific">Mycetocola zhujimingii</name>
    <dbReference type="NCBI Taxonomy" id="2079792"/>
    <lineage>
        <taxon>Bacteria</taxon>
        <taxon>Bacillati</taxon>
        <taxon>Actinomycetota</taxon>
        <taxon>Actinomycetes</taxon>
        <taxon>Micrococcales</taxon>
        <taxon>Microbacteriaceae</taxon>
        <taxon>Mycetocola</taxon>
    </lineage>
</organism>
<accession>A0A2U1TDC3</accession>
<dbReference type="SUPFAM" id="SSF48498">
    <property type="entry name" value="Tetracyclin repressor-like, C-terminal domain"/>
    <property type="match status" value="1"/>
</dbReference>
<protein>
    <submittedName>
        <fullName evidence="4">TetR/AcrR family transcriptional regulator</fullName>
    </submittedName>
</protein>
<dbReference type="InterPro" id="IPR036271">
    <property type="entry name" value="Tet_transcr_reg_TetR-rel_C_sf"/>
</dbReference>
<dbReference type="PROSITE" id="PS50977">
    <property type="entry name" value="HTH_TETR_2"/>
    <property type="match status" value="1"/>
</dbReference>
<dbReference type="Gene3D" id="1.10.357.10">
    <property type="entry name" value="Tetracycline Repressor, domain 2"/>
    <property type="match status" value="1"/>
</dbReference>
<dbReference type="InterPro" id="IPR001647">
    <property type="entry name" value="HTH_TetR"/>
</dbReference>
<dbReference type="Gene3D" id="1.10.10.60">
    <property type="entry name" value="Homeodomain-like"/>
    <property type="match status" value="1"/>
</dbReference>
<dbReference type="Proteomes" id="UP000244962">
    <property type="component" value="Unassembled WGS sequence"/>
</dbReference>
<dbReference type="GO" id="GO:0000976">
    <property type="term" value="F:transcription cis-regulatory region binding"/>
    <property type="evidence" value="ECO:0007669"/>
    <property type="project" value="TreeGrafter"/>
</dbReference>
<keyword evidence="5" id="KW-1185">Reference proteome</keyword>
<reference evidence="5" key="1">
    <citation type="submission" date="2018-04" db="EMBL/GenBank/DDBJ databases">
        <authorList>
            <person name="Liu S."/>
            <person name="Wang Z."/>
            <person name="Li J."/>
        </authorList>
    </citation>
    <scope>NUCLEOTIDE SEQUENCE [LARGE SCALE GENOMIC DNA]</scope>
    <source>
        <strain evidence="5">622</strain>
    </source>
</reference>
<dbReference type="InterPro" id="IPR009057">
    <property type="entry name" value="Homeodomain-like_sf"/>
</dbReference>
<dbReference type="Pfam" id="PF00440">
    <property type="entry name" value="TetR_N"/>
    <property type="match status" value="1"/>
</dbReference>
<dbReference type="InterPro" id="IPR050109">
    <property type="entry name" value="HTH-type_TetR-like_transc_reg"/>
</dbReference>
<gene>
    <name evidence="4" type="ORF">DF223_09050</name>
</gene>
<dbReference type="EMBL" id="QEFB01000009">
    <property type="protein sequence ID" value="PWC06773.1"/>
    <property type="molecule type" value="Genomic_DNA"/>
</dbReference>
<comment type="caution">
    <text evidence="4">The sequence shown here is derived from an EMBL/GenBank/DDBJ whole genome shotgun (WGS) entry which is preliminary data.</text>
</comment>
<evidence type="ECO:0000313" key="5">
    <source>
        <dbReference type="Proteomes" id="UP000244962"/>
    </source>
</evidence>
<dbReference type="GO" id="GO:0003700">
    <property type="term" value="F:DNA-binding transcription factor activity"/>
    <property type="evidence" value="ECO:0007669"/>
    <property type="project" value="TreeGrafter"/>
</dbReference>
<proteinExistence type="predicted"/>
<evidence type="ECO:0000256" key="1">
    <source>
        <dbReference type="ARBA" id="ARBA00023125"/>
    </source>
</evidence>
<evidence type="ECO:0000256" key="2">
    <source>
        <dbReference type="PROSITE-ProRule" id="PRU00335"/>
    </source>
</evidence>
<evidence type="ECO:0000259" key="3">
    <source>
        <dbReference type="PROSITE" id="PS50977"/>
    </source>
</evidence>
<dbReference type="AlphaFoldDB" id="A0A2U1TDC3"/>
<evidence type="ECO:0000313" key="4">
    <source>
        <dbReference type="EMBL" id="PWC06773.1"/>
    </source>
</evidence>
<feature type="DNA-binding region" description="H-T-H motif" evidence="2">
    <location>
        <begin position="37"/>
        <end position="56"/>
    </location>
</feature>
<dbReference type="SUPFAM" id="SSF46689">
    <property type="entry name" value="Homeodomain-like"/>
    <property type="match status" value="1"/>
</dbReference>
<dbReference type="PANTHER" id="PTHR30055">
    <property type="entry name" value="HTH-TYPE TRANSCRIPTIONAL REGULATOR RUTR"/>
    <property type="match status" value="1"/>
</dbReference>
<keyword evidence="1 2" id="KW-0238">DNA-binding</keyword>